<dbReference type="InterPro" id="IPR012336">
    <property type="entry name" value="Thioredoxin-like_fold"/>
</dbReference>
<dbReference type="InterPro" id="IPR036249">
    <property type="entry name" value="Thioredoxin-like_sf"/>
</dbReference>
<dbReference type="PANTHER" id="PTHR36450">
    <property type="entry name" value="THIOREDOXIN"/>
    <property type="match status" value="1"/>
</dbReference>
<reference evidence="4" key="1">
    <citation type="submission" date="2017-07" db="EMBL/GenBank/DDBJ databases">
        <title>The cable genome - Insights into the physiology and evolution of filamentous bacteria capable of sulfide oxidation via long distance electron transfer.</title>
        <authorList>
            <person name="Thorup C."/>
            <person name="Bjerg J.T."/>
            <person name="Schreiber L."/>
            <person name="Nielsen L.P."/>
            <person name="Kjeldsen K.U."/>
            <person name="Boesen T."/>
            <person name="Boggild A."/>
            <person name="Meysman F."/>
            <person name="Geelhoed J."/>
            <person name="Schramm A."/>
        </authorList>
    </citation>
    <scope>NUCLEOTIDE SEQUENCE [LARGE SCALE GENOMIC DNA]</scope>
    <source>
        <strain evidence="4">GS</strain>
    </source>
</reference>
<dbReference type="Gene3D" id="3.40.30.10">
    <property type="entry name" value="Glutaredoxin"/>
    <property type="match status" value="1"/>
</dbReference>
<evidence type="ECO:0000313" key="5">
    <source>
        <dbReference type="Proteomes" id="UP000316238"/>
    </source>
</evidence>
<gene>
    <name evidence="4" type="ORF">CDV28_1108</name>
</gene>
<dbReference type="InterPro" id="IPR005243">
    <property type="entry name" value="THIRX-like_proc"/>
</dbReference>
<feature type="active site" description="Nucleophile" evidence="1">
    <location>
        <position position="13"/>
    </location>
</feature>
<dbReference type="SUPFAM" id="SSF52833">
    <property type="entry name" value="Thioredoxin-like"/>
    <property type="match status" value="1"/>
</dbReference>
<dbReference type="PIRSF" id="PIRSF037031">
    <property type="entry name" value="Redox_disulphide_2"/>
    <property type="match status" value="1"/>
</dbReference>
<dbReference type="EMBL" id="NQJD01000010">
    <property type="protein sequence ID" value="TAA75140.1"/>
    <property type="molecule type" value="Genomic_DNA"/>
</dbReference>
<sequence>MKIQILGTGCPKCKKLTEHAEAAAKALQLDFELEKITDISQIISFGVMTTPALVVDGEVKLLGMVPSVEELKKMLSA</sequence>
<dbReference type="Proteomes" id="UP000316238">
    <property type="component" value="Unassembled WGS sequence"/>
</dbReference>
<proteinExistence type="predicted"/>
<feature type="disulfide bond" description="Redox-active" evidence="2">
    <location>
        <begin position="10"/>
        <end position="13"/>
    </location>
</feature>
<keyword evidence="5" id="KW-1185">Reference proteome</keyword>
<dbReference type="AlphaFoldDB" id="A0A521G293"/>
<feature type="domain" description="Thioredoxin-like fold" evidence="3">
    <location>
        <begin position="1"/>
        <end position="75"/>
    </location>
</feature>
<evidence type="ECO:0000313" key="4">
    <source>
        <dbReference type="EMBL" id="TAA75140.1"/>
    </source>
</evidence>
<dbReference type="PANTHER" id="PTHR36450:SF1">
    <property type="entry name" value="THIOREDOXIN"/>
    <property type="match status" value="1"/>
</dbReference>
<evidence type="ECO:0000256" key="2">
    <source>
        <dbReference type="PIRSR" id="PIRSR037031-51"/>
    </source>
</evidence>
<accession>A0A521G293</accession>
<dbReference type="NCBIfam" id="TIGR00412">
    <property type="entry name" value="redox_disulf_2"/>
    <property type="match status" value="1"/>
</dbReference>
<protein>
    <submittedName>
        <fullName evidence="4">Small redox-active disulfide protein 2</fullName>
    </submittedName>
</protein>
<keyword evidence="2" id="KW-1015">Disulfide bond</keyword>
<comment type="caution">
    <text evidence="4">The sequence shown here is derived from an EMBL/GenBank/DDBJ whole genome shotgun (WGS) entry which is preliminary data.</text>
</comment>
<evidence type="ECO:0000259" key="3">
    <source>
        <dbReference type="Pfam" id="PF13192"/>
    </source>
</evidence>
<organism evidence="4 5">
    <name type="scientific">Candidatus Electronema aureum</name>
    <dbReference type="NCBI Taxonomy" id="2005002"/>
    <lineage>
        <taxon>Bacteria</taxon>
        <taxon>Pseudomonadati</taxon>
        <taxon>Thermodesulfobacteriota</taxon>
        <taxon>Desulfobulbia</taxon>
        <taxon>Desulfobulbales</taxon>
        <taxon>Desulfobulbaceae</taxon>
        <taxon>Candidatus Electronema</taxon>
    </lineage>
</organism>
<keyword evidence="2" id="KW-0676">Redox-active center</keyword>
<dbReference type="Pfam" id="PF13192">
    <property type="entry name" value="Thioredoxin_3"/>
    <property type="match status" value="1"/>
</dbReference>
<feature type="active site" description="Nucleophile" evidence="1">
    <location>
        <position position="10"/>
    </location>
</feature>
<evidence type="ECO:0000256" key="1">
    <source>
        <dbReference type="PIRSR" id="PIRSR037031-50"/>
    </source>
</evidence>
<name>A0A521G293_9BACT</name>